<dbReference type="OrthoDB" id="9790370at2"/>
<keyword evidence="4 9" id="KW-0132">Cell division</keyword>
<comment type="subcellular location">
    <subcellularLocation>
        <location evidence="9">Cell inner membrane</location>
        <topology evidence="9">Single-pass type II membrane protein</topology>
    </subcellularLocation>
    <subcellularLocation>
        <location evidence="1">Membrane</location>
    </subcellularLocation>
    <text evidence="9">Localizes to the division septum.</text>
</comment>
<comment type="function">
    <text evidence="9">Essential cell division protein. May link together the upstream cell division proteins, which are predominantly cytoplasmic, with the downstream cell division proteins, which are predominantly periplasmic. May control correct divisome assembly.</text>
</comment>
<keyword evidence="12" id="KW-1185">Reference proteome</keyword>
<dbReference type="InterPro" id="IPR005548">
    <property type="entry name" value="Cell_div_FtsQ/DivIB_C"/>
</dbReference>
<evidence type="ECO:0000259" key="10">
    <source>
        <dbReference type="PROSITE" id="PS51779"/>
    </source>
</evidence>
<keyword evidence="2 9" id="KW-1003">Cell membrane</keyword>
<evidence type="ECO:0000256" key="9">
    <source>
        <dbReference type="HAMAP-Rule" id="MF_00911"/>
    </source>
</evidence>
<keyword evidence="7 9" id="KW-0472">Membrane</keyword>
<dbReference type="PROSITE" id="PS51779">
    <property type="entry name" value="POTRA"/>
    <property type="match status" value="1"/>
</dbReference>
<evidence type="ECO:0000256" key="1">
    <source>
        <dbReference type="ARBA" id="ARBA00004370"/>
    </source>
</evidence>
<dbReference type="Pfam" id="PF03799">
    <property type="entry name" value="FtsQ_DivIB_C"/>
    <property type="match status" value="1"/>
</dbReference>
<dbReference type="InterPro" id="IPR034746">
    <property type="entry name" value="POTRA"/>
</dbReference>
<dbReference type="PANTHER" id="PTHR35851:SF1">
    <property type="entry name" value="CELL DIVISION PROTEIN FTSQ"/>
    <property type="match status" value="1"/>
</dbReference>
<feature type="domain" description="POTRA" evidence="10">
    <location>
        <begin position="37"/>
        <end position="106"/>
    </location>
</feature>
<comment type="subunit">
    <text evidence="9">Part of a complex composed of FtsB, FtsL and FtsQ.</text>
</comment>
<evidence type="ECO:0000256" key="7">
    <source>
        <dbReference type="ARBA" id="ARBA00023136"/>
    </source>
</evidence>
<keyword evidence="6 9" id="KW-1133">Transmembrane helix</keyword>
<dbReference type="InterPro" id="IPR045335">
    <property type="entry name" value="FtsQ_C_sf"/>
</dbReference>
<evidence type="ECO:0000256" key="2">
    <source>
        <dbReference type="ARBA" id="ARBA00022475"/>
    </source>
</evidence>
<dbReference type="GO" id="GO:0032153">
    <property type="term" value="C:cell division site"/>
    <property type="evidence" value="ECO:0007669"/>
    <property type="project" value="UniProtKB-UniRule"/>
</dbReference>
<evidence type="ECO:0000256" key="4">
    <source>
        <dbReference type="ARBA" id="ARBA00022618"/>
    </source>
</evidence>
<dbReference type="InterPro" id="IPR026579">
    <property type="entry name" value="FtsQ"/>
</dbReference>
<dbReference type="GO" id="GO:0043093">
    <property type="term" value="P:FtsZ-dependent cytokinesis"/>
    <property type="evidence" value="ECO:0007669"/>
    <property type="project" value="UniProtKB-UniRule"/>
</dbReference>
<evidence type="ECO:0000256" key="3">
    <source>
        <dbReference type="ARBA" id="ARBA00022519"/>
    </source>
</evidence>
<dbReference type="HAMAP" id="MF_00911">
    <property type="entry name" value="FtsQ_subfam"/>
    <property type="match status" value="1"/>
</dbReference>
<sequence length="243" mass="27682">MWDNHIALRRLANLLLLLSIGMLLYAGGFWLTHAPVFPVKKIRISGQMQRVTPEQLKFIAEHELTGSFFTLDIDRTRAAFSKLPWVREAQVRRTWPDTLEISIDEYVALARWGEDGLVDVNGTWFDAASDQNDLPVFFGPAGAQKDMASLYQRLKQVLAPTELKIVRLYLSDRRAWSVELDNGVHIELGRGDVEQRAQRFASHWQNTVAKLPYSVSYVDMRYPNGFAVRMPGYQAATTAQGKK</sequence>
<feature type="transmembrane region" description="Helical" evidence="9">
    <location>
        <begin position="12"/>
        <end position="31"/>
    </location>
</feature>
<keyword evidence="8 9" id="KW-0131">Cell cycle</keyword>
<organism evidence="11 12">
    <name type="scientific">Paludibacterium purpuratum</name>
    <dbReference type="NCBI Taxonomy" id="1144873"/>
    <lineage>
        <taxon>Bacteria</taxon>
        <taxon>Pseudomonadati</taxon>
        <taxon>Pseudomonadota</taxon>
        <taxon>Betaproteobacteria</taxon>
        <taxon>Neisseriales</taxon>
        <taxon>Chromobacteriaceae</taxon>
        <taxon>Paludibacterium</taxon>
    </lineage>
</organism>
<evidence type="ECO:0000256" key="8">
    <source>
        <dbReference type="ARBA" id="ARBA00023306"/>
    </source>
</evidence>
<keyword evidence="5 9" id="KW-0812">Transmembrane</keyword>
<dbReference type="GO" id="GO:0090529">
    <property type="term" value="P:cell septum assembly"/>
    <property type="evidence" value="ECO:0007669"/>
    <property type="project" value="InterPro"/>
</dbReference>
<evidence type="ECO:0000256" key="5">
    <source>
        <dbReference type="ARBA" id="ARBA00022692"/>
    </source>
</evidence>
<dbReference type="AlphaFoldDB" id="A0A4R7B0U5"/>
<evidence type="ECO:0000313" key="11">
    <source>
        <dbReference type="EMBL" id="TDR76568.1"/>
    </source>
</evidence>
<dbReference type="Gene3D" id="3.40.50.11690">
    <property type="entry name" value="Cell division protein FtsQ/DivIB"/>
    <property type="match status" value="1"/>
</dbReference>
<dbReference type="Pfam" id="PF08478">
    <property type="entry name" value="POTRA_1"/>
    <property type="match status" value="1"/>
</dbReference>
<comment type="caution">
    <text evidence="11">The sequence shown here is derived from an EMBL/GenBank/DDBJ whole genome shotgun (WGS) entry which is preliminary data.</text>
</comment>
<keyword evidence="3 9" id="KW-0997">Cell inner membrane</keyword>
<comment type="similarity">
    <text evidence="9">Belongs to the FtsQ/DivIB family. FtsQ subfamily.</text>
</comment>
<proteinExistence type="inferred from homology"/>
<reference evidence="11 12" key="1">
    <citation type="submission" date="2019-03" db="EMBL/GenBank/DDBJ databases">
        <title>Genomic Encyclopedia of Type Strains, Phase III (KMG-III): the genomes of soil and plant-associated and newly described type strains.</title>
        <authorList>
            <person name="Whitman W."/>
        </authorList>
    </citation>
    <scope>NUCLEOTIDE SEQUENCE [LARGE SCALE GENOMIC DNA]</scope>
    <source>
        <strain evidence="11 12">CECT 8976</strain>
    </source>
</reference>
<dbReference type="GO" id="GO:0005886">
    <property type="term" value="C:plasma membrane"/>
    <property type="evidence" value="ECO:0007669"/>
    <property type="project" value="UniProtKB-SubCell"/>
</dbReference>
<evidence type="ECO:0000256" key="6">
    <source>
        <dbReference type="ARBA" id="ARBA00022989"/>
    </source>
</evidence>
<evidence type="ECO:0000313" key="12">
    <source>
        <dbReference type="Proteomes" id="UP000295611"/>
    </source>
</evidence>
<accession>A0A4R7B0U5</accession>
<dbReference type="Gene3D" id="3.10.20.310">
    <property type="entry name" value="membrane protein fhac"/>
    <property type="match status" value="1"/>
</dbReference>
<protein>
    <recommendedName>
        <fullName evidence="9">Cell division protein FtsQ</fullName>
    </recommendedName>
</protein>
<dbReference type="PANTHER" id="PTHR35851">
    <property type="entry name" value="CELL DIVISION PROTEIN FTSQ"/>
    <property type="match status" value="1"/>
</dbReference>
<dbReference type="RefSeq" id="WP_133682334.1">
    <property type="nucleotide sequence ID" value="NZ_SNZP01000011.1"/>
</dbReference>
<name>A0A4R7B0U5_9NEIS</name>
<dbReference type="EMBL" id="SNZP01000011">
    <property type="protein sequence ID" value="TDR76568.1"/>
    <property type="molecule type" value="Genomic_DNA"/>
</dbReference>
<dbReference type="Proteomes" id="UP000295611">
    <property type="component" value="Unassembled WGS sequence"/>
</dbReference>
<gene>
    <name evidence="9" type="primary">ftsQ</name>
    <name evidence="11" type="ORF">DFP86_111151</name>
</gene>
<dbReference type="InterPro" id="IPR013685">
    <property type="entry name" value="POTRA_FtsQ_type"/>
</dbReference>